<accession>A0A7S2Z745</accession>
<dbReference type="SUPFAM" id="SSF117991">
    <property type="entry name" value="YbeD/HP0495-like"/>
    <property type="match status" value="1"/>
</dbReference>
<feature type="compositionally biased region" description="Gly residues" evidence="1">
    <location>
        <begin position="73"/>
        <end position="83"/>
    </location>
</feature>
<dbReference type="PANTHER" id="PTHR34782">
    <property type="entry name" value="PHOSPHORIBOSYLFORMYLGLYCINAMIDINE SYNTHASE"/>
    <property type="match status" value="1"/>
</dbReference>
<dbReference type="PANTHER" id="PTHR34782:SF1">
    <property type="entry name" value="PHOSPHORIBOSYLFORMYLGLYCINAMIDINE SYNTHASE"/>
    <property type="match status" value="1"/>
</dbReference>
<dbReference type="Pfam" id="PF04359">
    <property type="entry name" value="DUF493"/>
    <property type="match status" value="1"/>
</dbReference>
<dbReference type="InterPro" id="IPR027471">
    <property type="entry name" value="YbeD-like_sf"/>
</dbReference>
<dbReference type="AlphaFoldDB" id="A0A7S2Z745"/>
<dbReference type="Gene3D" id="3.30.70.260">
    <property type="match status" value="1"/>
</dbReference>
<evidence type="ECO:0000256" key="1">
    <source>
        <dbReference type="SAM" id="MobiDB-lite"/>
    </source>
</evidence>
<feature type="compositionally biased region" description="Basic and acidic residues" evidence="1">
    <location>
        <begin position="51"/>
        <end position="60"/>
    </location>
</feature>
<feature type="region of interest" description="Disordered" evidence="1">
    <location>
        <begin position="29"/>
        <end position="102"/>
    </location>
</feature>
<feature type="compositionally biased region" description="Low complexity" evidence="1">
    <location>
        <begin position="84"/>
        <end position="93"/>
    </location>
</feature>
<evidence type="ECO:0000313" key="2">
    <source>
        <dbReference type="EMBL" id="CAE0027038.1"/>
    </source>
</evidence>
<organism evidence="2">
    <name type="scientific">Chloropicon laureae</name>
    <dbReference type="NCBI Taxonomy" id="464258"/>
    <lineage>
        <taxon>Eukaryota</taxon>
        <taxon>Viridiplantae</taxon>
        <taxon>Chlorophyta</taxon>
        <taxon>Chloropicophyceae</taxon>
        <taxon>Chloropicales</taxon>
        <taxon>Chloropicaceae</taxon>
        <taxon>Chloropicon</taxon>
    </lineage>
</organism>
<protein>
    <submittedName>
        <fullName evidence="2">Uncharacterized protein</fullName>
    </submittedName>
</protein>
<proteinExistence type="predicted"/>
<dbReference type="EMBL" id="HBHU01012720">
    <property type="protein sequence ID" value="CAE0027038.1"/>
    <property type="molecule type" value="Transcribed_RNA"/>
</dbReference>
<dbReference type="InterPro" id="IPR007454">
    <property type="entry name" value="UPF0250_YbeD-like"/>
</dbReference>
<name>A0A7S2Z745_9CHLO</name>
<sequence length="194" mass="20364">MRGLARVGLRARRARDFVWRVQQCNQSAHRQVQRHVTACSSSSSGGGGGGDGDRKRDGSKLGEGMRLSSKGFGTAGAGAGAGAGTSSSSAGSGPKIFSDEPSNWKEIDDKVNKYPIERHFQAIGTGGEDFKLAMVSAVESTLGCSVPASKVSVRSSSGGKYLSVNIGPVVVDTSEQLTAVYTAMSSDERLKWWM</sequence>
<gene>
    <name evidence="2" type="ORF">CLAU1311_LOCUS8288</name>
</gene>
<reference evidence="2" key="1">
    <citation type="submission" date="2021-01" db="EMBL/GenBank/DDBJ databases">
        <authorList>
            <person name="Corre E."/>
            <person name="Pelletier E."/>
            <person name="Niang G."/>
            <person name="Scheremetjew M."/>
            <person name="Finn R."/>
            <person name="Kale V."/>
            <person name="Holt S."/>
            <person name="Cochrane G."/>
            <person name="Meng A."/>
            <person name="Brown T."/>
            <person name="Cohen L."/>
        </authorList>
    </citation>
    <scope>NUCLEOTIDE SEQUENCE</scope>
    <source>
        <strain evidence="2">RCC856</strain>
    </source>
</reference>